<feature type="compositionally biased region" description="Basic and acidic residues" evidence="15">
    <location>
        <begin position="42"/>
        <end position="53"/>
    </location>
</feature>
<keyword evidence="9" id="KW-0378">Hydrolase</keyword>
<dbReference type="CDD" id="cd00056">
    <property type="entry name" value="ENDO3c"/>
    <property type="match status" value="1"/>
</dbReference>
<dbReference type="HOGENOM" id="CLU_277328_0_0_1"/>
<dbReference type="OrthoDB" id="10250354at2759"/>
<dbReference type="InterPro" id="IPR055225">
    <property type="entry name" value="DNAJC11-like_beta-barrel"/>
</dbReference>
<dbReference type="SMART" id="SM00271">
    <property type="entry name" value="DnaJ"/>
    <property type="match status" value="1"/>
</dbReference>
<evidence type="ECO:0000256" key="3">
    <source>
        <dbReference type="ARBA" id="ARBA00008343"/>
    </source>
</evidence>
<evidence type="ECO:0000256" key="15">
    <source>
        <dbReference type="SAM" id="MobiDB-lite"/>
    </source>
</evidence>
<dbReference type="Gene3D" id="1.10.1670.10">
    <property type="entry name" value="Helix-hairpin-Helix base-excision DNA repair enzymes (C-terminal)"/>
    <property type="match status" value="1"/>
</dbReference>
<comment type="catalytic activity">
    <reaction evidence="1">
        <text>Hydrolyzes free adenine bases from 7,8-dihydro-8-oxoguanine:adenine mismatched double-stranded DNA, leaving an apurinic site.</text>
        <dbReference type="EC" id="3.2.2.31"/>
    </reaction>
</comment>
<keyword evidence="10" id="KW-0408">Iron</keyword>
<evidence type="ECO:0000256" key="2">
    <source>
        <dbReference type="ARBA" id="ARBA00001966"/>
    </source>
</evidence>
<dbReference type="EMBL" id="GL945429">
    <property type="protein sequence ID" value="EGO29436.1"/>
    <property type="molecule type" value="Genomic_DNA"/>
</dbReference>
<dbReference type="InterPro" id="IPR004036">
    <property type="entry name" value="Endonuclease-III-like_CS2"/>
</dbReference>
<dbReference type="GO" id="GO:0006285">
    <property type="term" value="P:base-excision repair, AP site formation"/>
    <property type="evidence" value="ECO:0007669"/>
    <property type="project" value="UniProtKB-ARBA"/>
</dbReference>
<evidence type="ECO:0000256" key="4">
    <source>
        <dbReference type="ARBA" id="ARBA00012045"/>
    </source>
</evidence>
<evidence type="ECO:0000259" key="17">
    <source>
        <dbReference type="PROSITE" id="PS50076"/>
    </source>
</evidence>
<dbReference type="EC" id="3.2.2.31" evidence="4"/>
<evidence type="ECO:0000256" key="8">
    <source>
        <dbReference type="ARBA" id="ARBA00022763"/>
    </source>
</evidence>
<gene>
    <name evidence="18" type="ORF">SERLADRAFT_412936</name>
</gene>
<keyword evidence="11" id="KW-0411">Iron-sulfur</keyword>
<dbReference type="InterPro" id="IPR036869">
    <property type="entry name" value="J_dom_sf"/>
</dbReference>
<dbReference type="PANTHER" id="PTHR42944:SF1">
    <property type="entry name" value="ADENINE DNA GLYCOSYLASE"/>
    <property type="match status" value="1"/>
</dbReference>
<accession>F8NHS6</accession>
<evidence type="ECO:0000256" key="1">
    <source>
        <dbReference type="ARBA" id="ARBA00000843"/>
    </source>
</evidence>
<feature type="compositionally biased region" description="Polar residues" evidence="15">
    <location>
        <begin position="32"/>
        <end position="41"/>
    </location>
</feature>
<protein>
    <recommendedName>
        <fullName evidence="5">Adenine DNA glycosylase</fullName>
        <ecNumber evidence="4">3.2.2.31</ecNumber>
    </recommendedName>
</protein>
<dbReference type="InterPro" id="IPR001623">
    <property type="entry name" value="DnaJ_domain"/>
</dbReference>
<dbReference type="InterPro" id="IPR003265">
    <property type="entry name" value="HhH-GPD_domain"/>
</dbReference>
<evidence type="ECO:0000256" key="6">
    <source>
        <dbReference type="ARBA" id="ARBA00022485"/>
    </source>
</evidence>
<dbReference type="GO" id="GO:0046872">
    <property type="term" value="F:metal ion binding"/>
    <property type="evidence" value="ECO:0007669"/>
    <property type="project" value="UniProtKB-KW"/>
</dbReference>
<evidence type="ECO:0000256" key="13">
    <source>
        <dbReference type="ARBA" id="ARBA00023204"/>
    </source>
</evidence>
<name>F8NHS6_SERL9</name>
<evidence type="ECO:0000313" key="19">
    <source>
        <dbReference type="Proteomes" id="UP000008064"/>
    </source>
</evidence>
<keyword evidence="16" id="KW-1133">Transmembrane helix</keyword>
<feature type="region of interest" description="Disordered" evidence="15">
    <location>
        <begin position="1"/>
        <end position="62"/>
    </location>
</feature>
<dbReference type="InterPro" id="IPR023170">
    <property type="entry name" value="HhH_base_excis_C"/>
</dbReference>
<dbReference type="GO" id="GO:0000701">
    <property type="term" value="F:purine-specific mismatch base pair DNA N-glycosylase activity"/>
    <property type="evidence" value="ECO:0007669"/>
    <property type="project" value="UniProtKB-EC"/>
</dbReference>
<dbReference type="PROSITE" id="PS50076">
    <property type="entry name" value="DNAJ_2"/>
    <property type="match status" value="1"/>
</dbReference>
<evidence type="ECO:0000256" key="9">
    <source>
        <dbReference type="ARBA" id="ARBA00022801"/>
    </source>
</evidence>
<keyword evidence="6" id="KW-0004">4Fe-4S</keyword>
<dbReference type="AlphaFoldDB" id="F8NHS6"/>
<evidence type="ECO:0000256" key="7">
    <source>
        <dbReference type="ARBA" id="ARBA00022723"/>
    </source>
</evidence>
<keyword evidence="7" id="KW-0479">Metal-binding</keyword>
<dbReference type="InterPro" id="IPR015797">
    <property type="entry name" value="NUDIX_hydrolase-like_dom_sf"/>
</dbReference>
<feature type="region of interest" description="Disordered" evidence="15">
    <location>
        <begin position="468"/>
        <end position="511"/>
    </location>
</feature>
<reference evidence="19" key="1">
    <citation type="journal article" date="2011" name="Science">
        <title>The plant cell wall-decomposing machinery underlies the functional diversity of forest fungi.</title>
        <authorList>
            <person name="Eastwood D.C."/>
            <person name="Floudas D."/>
            <person name="Binder M."/>
            <person name="Majcherczyk A."/>
            <person name="Schneider P."/>
            <person name="Aerts A."/>
            <person name="Asiegbu F.O."/>
            <person name="Baker S.E."/>
            <person name="Barry K."/>
            <person name="Bendiksby M."/>
            <person name="Blumentritt M."/>
            <person name="Coutinho P.M."/>
            <person name="Cullen D."/>
            <person name="de Vries R.P."/>
            <person name="Gathman A."/>
            <person name="Goodell B."/>
            <person name="Henrissat B."/>
            <person name="Ihrmark K."/>
            <person name="Kauserud H."/>
            <person name="Kohler A."/>
            <person name="LaButti K."/>
            <person name="Lapidus A."/>
            <person name="Lavin J.L."/>
            <person name="Lee Y.-H."/>
            <person name="Lindquist E."/>
            <person name="Lilly W."/>
            <person name="Lucas S."/>
            <person name="Morin E."/>
            <person name="Murat C."/>
            <person name="Oguiza J.A."/>
            <person name="Park J."/>
            <person name="Pisabarro A.G."/>
            <person name="Riley R."/>
            <person name="Rosling A."/>
            <person name="Salamov A."/>
            <person name="Schmidt O."/>
            <person name="Schmutz J."/>
            <person name="Skrede I."/>
            <person name="Stenlid J."/>
            <person name="Wiebenga A."/>
            <person name="Xie X."/>
            <person name="Kuees U."/>
            <person name="Hibbett D.S."/>
            <person name="Hoffmeister D."/>
            <person name="Hoegberg N."/>
            <person name="Martin F."/>
            <person name="Grigoriev I.V."/>
            <person name="Watkinson S.C."/>
        </authorList>
    </citation>
    <scope>NUCLEOTIDE SEQUENCE [LARGE SCALE GENOMIC DNA]</scope>
    <source>
        <strain evidence="19">S7.9</strain>
    </source>
</reference>
<dbReference type="Pfam" id="PF22774">
    <property type="entry name" value="DNAJC11_beta-barrel"/>
    <property type="match status" value="1"/>
</dbReference>
<keyword evidence="14" id="KW-0326">Glycosidase</keyword>
<keyword evidence="12" id="KW-0143">Chaperone</keyword>
<dbReference type="GO" id="GO:0034039">
    <property type="term" value="F:8-oxo-7,8-dihydroguanine DNA N-glycosylase activity"/>
    <property type="evidence" value="ECO:0007669"/>
    <property type="project" value="TreeGrafter"/>
</dbReference>
<keyword evidence="8" id="KW-0227">DNA damage</keyword>
<dbReference type="Proteomes" id="UP000008064">
    <property type="component" value="Unassembled WGS sequence"/>
</dbReference>
<evidence type="ECO:0000256" key="11">
    <source>
        <dbReference type="ARBA" id="ARBA00023014"/>
    </source>
</evidence>
<dbReference type="Gene3D" id="3.90.79.10">
    <property type="entry name" value="Nucleoside Triphosphate Pyrophosphohydrolase"/>
    <property type="match status" value="1"/>
</dbReference>
<evidence type="ECO:0000313" key="18">
    <source>
        <dbReference type="EMBL" id="EGO29436.1"/>
    </source>
</evidence>
<dbReference type="PROSITE" id="PS01155">
    <property type="entry name" value="ENDONUCLEASE_III_2"/>
    <property type="match status" value="1"/>
</dbReference>
<dbReference type="SUPFAM" id="SSF48150">
    <property type="entry name" value="DNA-glycosylase"/>
    <property type="match status" value="1"/>
</dbReference>
<evidence type="ECO:0000256" key="12">
    <source>
        <dbReference type="ARBA" id="ARBA00023186"/>
    </source>
</evidence>
<feature type="transmembrane region" description="Helical" evidence="16">
    <location>
        <begin position="978"/>
        <end position="999"/>
    </location>
</feature>
<dbReference type="PANTHER" id="PTHR42944">
    <property type="entry name" value="ADENINE DNA GLYCOSYLASE"/>
    <property type="match status" value="1"/>
</dbReference>
<organism evidence="19">
    <name type="scientific">Serpula lacrymans var. lacrymans (strain S7.9)</name>
    <name type="common">Dry rot fungus</name>
    <dbReference type="NCBI Taxonomy" id="578457"/>
    <lineage>
        <taxon>Eukaryota</taxon>
        <taxon>Fungi</taxon>
        <taxon>Dikarya</taxon>
        <taxon>Basidiomycota</taxon>
        <taxon>Agaricomycotina</taxon>
        <taxon>Agaricomycetes</taxon>
        <taxon>Agaricomycetidae</taxon>
        <taxon>Boletales</taxon>
        <taxon>Coniophorineae</taxon>
        <taxon>Serpulaceae</taxon>
        <taxon>Serpula</taxon>
    </lineage>
</organism>
<comment type="similarity">
    <text evidence="3">Belongs to the Nth/MutY family.</text>
</comment>
<evidence type="ECO:0000256" key="16">
    <source>
        <dbReference type="SAM" id="Phobius"/>
    </source>
</evidence>
<dbReference type="GO" id="GO:0005634">
    <property type="term" value="C:nucleus"/>
    <property type="evidence" value="ECO:0007669"/>
    <property type="project" value="TreeGrafter"/>
</dbReference>
<dbReference type="SUPFAM" id="SSF55811">
    <property type="entry name" value="Nudix"/>
    <property type="match status" value="1"/>
</dbReference>
<feature type="domain" description="J" evidence="17">
    <location>
        <begin position="557"/>
        <end position="625"/>
    </location>
</feature>
<evidence type="ECO:0000256" key="5">
    <source>
        <dbReference type="ARBA" id="ARBA00022023"/>
    </source>
</evidence>
<comment type="cofactor">
    <cofactor evidence="2">
        <name>[4Fe-4S] cluster</name>
        <dbReference type="ChEBI" id="CHEBI:49883"/>
    </cofactor>
</comment>
<dbReference type="KEGG" id="sla:SERLADRAFT_412936"/>
<keyword evidence="16" id="KW-0472">Membrane</keyword>
<dbReference type="PRINTS" id="PR00625">
    <property type="entry name" value="JDOMAIN"/>
</dbReference>
<dbReference type="FunFam" id="1.10.340.30:FF:000002">
    <property type="entry name" value="Adenine DNA glycosylase"/>
    <property type="match status" value="1"/>
</dbReference>
<feature type="compositionally biased region" description="Basic and acidic residues" evidence="15">
    <location>
        <begin position="500"/>
        <end position="509"/>
    </location>
</feature>
<feature type="compositionally biased region" description="Basic and acidic residues" evidence="15">
    <location>
        <begin position="476"/>
        <end position="490"/>
    </location>
</feature>
<dbReference type="InterPro" id="IPR011257">
    <property type="entry name" value="DNA_glycosylase"/>
</dbReference>
<dbReference type="InterPro" id="IPR044298">
    <property type="entry name" value="MIG/MutY"/>
</dbReference>
<dbReference type="CDD" id="cd06257">
    <property type="entry name" value="DnaJ"/>
    <property type="match status" value="1"/>
</dbReference>
<sequence>MGKRSRLSEDDYSEDSSGSYVPARKKLAKGKVSTTRKFSQKSSKDRETRDKEPSTNTEASHSTSLHVIINPVPLRSALLEWYDKVHELRGMPWRKPYNPSLSREERAQRAYEVWISEIMLQQTQVITVIPYYNKWMQKFPTIRDLAASDIETVNGLWKGLGYYSRAARILSGAQKTSEEFHGLLPDNAKDMEATIPGIGRYSAGAICSIAYNECVPVLDGNVHRLLSRVLALHAPPKSKKTLDILWAGAGVMVKDSKRPGDINQALIELGSTVCKVRDPSCSKCPLKPWCKGYNRFSSVESQEATEDSDIEELCSLCEPLPTSMEEARQVTIYPMKVKRKKAREETDLVNVVEWRADNQGDRWFLLTRRPEGGLLAGLHDFPTLPNVSDEEEVDTPDIILQKWLISPPASGKVATQRPSNNAINGTRDAIRIVDVKPAGDVIHVFSHVKKTYRIQWIVLEGGTDGEPPKLLCDAVPRPEKYKSTAKTDKSTKRKKGRKRAMPESSHENGQDVEGALKAKWILMNDVQDANCLALQREKVGGSGGLSNLIGEVLASDMKDHIEGVRERLALNEIRERYRSLSVIFHPDKQHDEQTKATASKKFLEIQKAYSILSDSFLREVYDILGEEGLKTKWPPALRSRSIDEIRAALRQSRIDRSFERNDELISPRGTVTCGINAMSLFSDKFLPEEDNSSAVKNVLARFRGIGVLSLGVRHSVKQQIGPNTTIGLTGNMSRTGSKAEKGSILGTVQHQFSPRVAFELWTKDQSMIQGSVGLLHPHVLMAKTSYSDDESTYAVQTHFIPSLWFMFPPPTTLTFSRKLFNDSATEGTLSWTMSPQSPGHLDISISSPEPFNFAAPDDFVSPTERMISDLDNKPGSLSGFGVGALFWTYGLNLAGIETGLKAEWGVRFTELALQLKAGLVFNARGLSYLLTSSWTRQNNAVSVSVALSPSGVVMNLELKYLFQKWVIPIVLATEYNNTAAFCTTILPSTALVLGYHFVLKPRRKAQRTRYFQAARHALKEEKSDLRREIEESTMLLKDTAAKHMQVERSKGGLVILEAIYGPTCPDDEAKDLNIDVTVPVQALVHNSQVYVSGHRTKSGIQGFYDPAPASPKSLRVRYTFRDRMHYAEIPDFIPVALPLQVPDYTLYATLSTQTPHLHKINGYDQS</sequence>
<evidence type="ECO:0000256" key="14">
    <source>
        <dbReference type="ARBA" id="ARBA00023295"/>
    </source>
</evidence>
<dbReference type="GO" id="GO:0051539">
    <property type="term" value="F:4 iron, 4 sulfur cluster binding"/>
    <property type="evidence" value="ECO:0007669"/>
    <property type="project" value="UniProtKB-KW"/>
</dbReference>
<dbReference type="Pfam" id="PF00226">
    <property type="entry name" value="DnaJ"/>
    <property type="match status" value="1"/>
</dbReference>
<dbReference type="Gene3D" id="1.10.340.30">
    <property type="entry name" value="Hypothetical protein, domain 2"/>
    <property type="match status" value="1"/>
</dbReference>
<dbReference type="GeneID" id="18813111"/>
<dbReference type="RefSeq" id="XP_007313678.1">
    <property type="nucleotide sequence ID" value="XM_007313616.1"/>
</dbReference>
<dbReference type="GO" id="GO:0032357">
    <property type="term" value="F:oxidized purine DNA binding"/>
    <property type="evidence" value="ECO:0007669"/>
    <property type="project" value="TreeGrafter"/>
</dbReference>
<dbReference type="Gene3D" id="1.10.287.110">
    <property type="entry name" value="DnaJ domain"/>
    <property type="match status" value="1"/>
</dbReference>
<dbReference type="SMART" id="SM00478">
    <property type="entry name" value="ENDO3c"/>
    <property type="match status" value="1"/>
</dbReference>
<dbReference type="InterPro" id="IPR024586">
    <property type="entry name" value="DnaJ-like_C11_C"/>
</dbReference>
<proteinExistence type="inferred from homology"/>
<dbReference type="GO" id="GO:0035485">
    <property type="term" value="F:adenine/guanine mispair binding"/>
    <property type="evidence" value="ECO:0007669"/>
    <property type="project" value="TreeGrafter"/>
</dbReference>
<keyword evidence="13" id="KW-0234">DNA repair</keyword>
<dbReference type="Pfam" id="PF00730">
    <property type="entry name" value="HhH-GPD"/>
    <property type="match status" value="1"/>
</dbReference>
<dbReference type="Pfam" id="PF11875">
    <property type="entry name" value="DnaJ-like_C11_C"/>
    <property type="match status" value="1"/>
</dbReference>
<evidence type="ECO:0000256" key="10">
    <source>
        <dbReference type="ARBA" id="ARBA00023004"/>
    </source>
</evidence>
<dbReference type="SUPFAM" id="SSF46565">
    <property type="entry name" value="Chaperone J-domain"/>
    <property type="match status" value="1"/>
</dbReference>
<keyword evidence="16" id="KW-0812">Transmembrane</keyword>
<dbReference type="GO" id="GO:0006298">
    <property type="term" value="P:mismatch repair"/>
    <property type="evidence" value="ECO:0007669"/>
    <property type="project" value="TreeGrafter"/>
</dbReference>